<evidence type="ECO:0000256" key="8">
    <source>
        <dbReference type="ARBA" id="ARBA00022692"/>
    </source>
</evidence>
<dbReference type="GO" id="GO:0005743">
    <property type="term" value="C:mitochondrial inner membrane"/>
    <property type="evidence" value="ECO:0007669"/>
    <property type="project" value="UniProtKB-SubCell"/>
</dbReference>
<evidence type="ECO:0000256" key="4">
    <source>
        <dbReference type="ARBA" id="ARBA00012944"/>
    </source>
</evidence>
<sequence>MNCFFMMKWLILTLSYMMMMSTESWLGLWLALELNALSFIPILICKDKEMSLKYFLIQSLGSLFFLSGILNPLLHNVMICGLLLKIGVAPLHLWVPAVTSNMTWVSLFLLLTFQKLGPLLGLVMLTFKSGYIIMLTAIMGALGGIIQSNLRLLITYSSITHLSWVFLNMSSMSLLIIYFVVYSLITFTLVIVLKELGASFLSQMSKPMSLNMKGALSSSLLSLGGLPPLLGFMIKWMTLENSMPSLIISTVLIFSTCLSLFFYFKIMMIPILSPLSLSNNSQWAWGVVSLHWIFPMIMT</sequence>
<dbReference type="EC" id="7.1.1.2" evidence="4 18"/>
<comment type="function">
    <text evidence="18">Core subunit of the mitochondrial membrane respiratory chain NADH dehydrogenase (Complex I) which catalyzes electron transfer from NADH through the respiratory chain, using ubiquinone as an electron acceptor. Essential for the catalytic activity and assembly of complex I.</text>
</comment>
<keyword evidence="14 18" id="KW-0830">Ubiquinone</keyword>
<dbReference type="Pfam" id="PF00361">
    <property type="entry name" value="Proton_antipo_M"/>
    <property type="match status" value="1"/>
</dbReference>
<feature type="transmembrane region" description="Helical" evidence="18">
    <location>
        <begin position="246"/>
        <end position="264"/>
    </location>
</feature>
<comment type="similarity">
    <text evidence="3 18">Belongs to the complex I subunit 2 family.</text>
</comment>
<dbReference type="GO" id="GO:0008137">
    <property type="term" value="F:NADH dehydrogenase (ubiquinone) activity"/>
    <property type="evidence" value="ECO:0007669"/>
    <property type="project" value="UniProtKB-EC"/>
</dbReference>
<gene>
    <name evidence="20" type="primary">ND2</name>
</gene>
<feature type="transmembrane region" description="Helical" evidence="18">
    <location>
        <begin position="60"/>
        <end position="84"/>
    </location>
</feature>
<dbReference type="InterPro" id="IPR001750">
    <property type="entry name" value="ND/Mrp_TM"/>
</dbReference>
<comment type="function">
    <text evidence="1">Core subunit of the mitochondrial membrane respiratory chain NADH dehydrogenase (Complex I) that is believed to belong to the minimal assembly required for catalysis. Complex I functions in the transfer of electrons from NADH to the respiratory chain. The immediate electron acceptor for the enzyme is believed to be ubiquinone.</text>
</comment>
<keyword evidence="10 18" id="KW-1278">Translocase</keyword>
<evidence type="ECO:0000256" key="18">
    <source>
        <dbReference type="RuleBase" id="RU003403"/>
    </source>
</evidence>
<feature type="transmembrane region" description="Helical" evidence="18">
    <location>
        <begin position="214"/>
        <end position="234"/>
    </location>
</feature>
<dbReference type="CTD" id="4536"/>
<keyword evidence="6" id="KW-0813">Transport</keyword>
<feature type="transmembrane region" description="Helical" evidence="18">
    <location>
        <begin position="173"/>
        <end position="193"/>
    </location>
</feature>
<dbReference type="InterPro" id="IPR050175">
    <property type="entry name" value="Complex_I_Subunit_2"/>
</dbReference>
<evidence type="ECO:0000256" key="5">
    <source>
        <dbReference type="ARBA" id="ARBA00021008"/>
    </source>
</evidence>
<dbReference type="GO" id="GO:0006120">
    <property type="term" value="P:mitochondrial electron transport, NADH to ubiquinone"/>
    <property type="evidence" value="ECO:0007669"/>
    <property type="project" value="InterPro"/>
</dbReference>
<keyword evidence="8 18" id="KW-0812">Transmembrane</keyword>
<dbReference type="InterPro" id="IPR003917">
    <property type="entry name" value="NADH_UbQ_OxRdtase_chain2"/>
</dbReference>
<keyword evidence="13 18" id="KW-0520">NAD</keyword>
<keyword evidence="15 18" id="KW-0496">Mitochondrion</keyword>
<proteinExistence type="inferred from homology"/>
<geneLocation type="mitochondrion" evidence="20"/>
<accession>A0A7D7J5U7</accession>
<feature type="domain" description="NADH:quinone oxidoreductase/Mrp antiporter transmembrane" evidence="19">
    <location>
        <begin position="75"/>
        <end position="258"/>
    </location>
</feature>
<evidence type="ECO:0000256" key="1">
    <source>
        <dbReference type="ARBA" id="ARBA00003257"/>
    </source>
</evidence>
<keyword evidence="11 18" id="KW-0249">Electron transport</keyword>
<comment type="catalytic activity">
    <reaction evidence="17 18">
        <text>a ubiquinone + NADH + 5 H(+)(in) = a ubiquinol + NAD(+) + 4 H(+)(out)</text>
        <dbReference type="Rhea" id="RHEA:29091"/>
        <dbReference type="Rhea" id="RHEA-COMP:9565"/>
        <dbReference type="Rhea" id="RHEA-COMP:9566"/>
        <dbReference type="ChEBI" id="CHEBI:15378"/>
        <dbReference type="ChEBI" id="CHEBI:16389"/>
        <dbReference type="ChEBI" id="CHEBI:17976"/>
        <dbReference type="ChEBI" id="CHEBI:57540"/>
        <dbReference type="ChEBI" id="CHEBI:57945"/>
        <dbReference type="EC" id="7.1.1.2"/>
    </reaction>
</comment>
<organism evidence="20">
    <name type="scientific">Eubranchipus grubii</name>
    <dbReference type="NCBI Taxonomy" id="381661"/>
    <lineage>
        <taxon>Eukaryota</taxon>
        <taxon>Metazoa</taxon>
        <taxon>Ecdysozoa</taxon>
        <taxon>Arthropoda</taxon>
        <taxon>Crustacea</taxon>
        <taxon>Branchiopoda</taxon>
        <taxon>Anostraca</taxon>
        <taxon>Chirocephalidae</taxon>
        <taxon>Eubranchipus</taxon>
    </lineage>
</organism>
<comment type="subcellular location">
    <subcellularLocation>
        <location evidence="2 18">Mitochondrion inner membrane</location>
        <topology evidence="2 18">Multi-pass membrane protein</topology>
    </subcellularLocation>
</comment>
<evidence type="ECO:0000256" key="12">
    <source>
        <dbReference type="ARBA" id="ARBA00022989"/>
    </source>
</evidence>
<dbReference type="PANTHER" id="PTHR46552:SF1">
    <property type="entry name" value="NADH-UBIQUINONE OXIDOREDUCTASE CHAIN 2"/>
    <property type="match status" value="1"/>
</dbReference>
<evidence type="ECO:0000256" key="6">
    <source>
        <dbReference type="ARBA" id="ARBA00022448"/>
    </source>
</evidence>
<evidence type="ECO:0000256" key="9">
    <source>
        <dbReference type="ARBA" id="ARBA00022792"/>
    </source>
</evidence>
<evidence type="ECO:0000256" key="3">
    <source>
        <dbReference type="ARBA" id="ARBA00007012"/>
    </source>
</evidence>
<reference evidence="20" key="1">
    <citation type="submission" date="2020-04" db="EMBL/GenBank/DDBJ databases">
        <title>DNAmark Project.</title>
        <authorList>
            <person name="Leerhoei F."/>
        </authorList>
    </citation>
    <scope>NUCLEOTIDE SEQUENCE</scope>
    <source>
        <strain evidence="20">DM1183</strain>
    </source>
</reference>
<protein>
    <recommendedName>
        <fullName evidence="5 18">NADH-ubiquinone oxidoreductase chain 2</fullName>
        <ecNumber evidence="4 18">7.1.1.2</ecNumber>
    </recommendedName>
</protein>
<evidence type="ECO:0000256" key="17">
    <source>
        <dbReference type="ARBA" id="ARBA00049551"/>
    </source>
</evidence>
<evidence type="ECO:0000256" key="13">
    <source>
        <dbReference type="ARBA" id="ARBA00023027"/>
    </source>
</evidence>
<evidence type="ECO:0000256" key="10">
    <source>
        <dbReference type="ARBA" id="ARBA00022967"/>
    </source>
</evidence>
<keyword evidence="16 18" id="KW-0472">Membrane</keyword>
<keyword evidence="9 18" id="KW-0999">Mitochondrion inner membrane</keyword>
<evidence type="ECO:0000256" key="16">
    <source>
        <dbReference type="ARBA" id="ARBA00023136"/>
    </source>
</evidence>
<evidence type="ECO:0000313" key="20">
    <source>
        <dbReference type="EMBL" id="QMP96528.1"/>
    </source>
</evidence>
<name>A0A7D7J5U7_9CRUS</name>
<dbReference type="PANTHER" id="PTHR46552">
    <property type="entry name" value="NADH-UBIQUINONE OXIDOREDUCTASE CHAIN 2"/>
    <property type="match status" value="1"/>
</dbReference>
<evidence type="ECO:0000256" key="11">
    <source>
        <dbReference type="ARBA" id="ARBA00022982"/>
    </source>
</evidence>
<dbReference type="EMBL" id="MT410793">
    <property type="protein sequence ID" value="QMP96528.1"/>
    <property type="molecule type" value="Genomic_DNA"/>
</dbReference>
<evidence type="ECO:0000256" key="14">
    <source>
        <dbReference type="ARBA" id="ARBA00023075"/>
    </source>
</evidence>
<keyword evidence="7 18" id="KW-0679">Respiratory chain</keyword>
<dbReference type="AlphaFoldDB" id="A0A7D7J5U7"/>
<evidence type="ECO:0000259" key="19">
    <source>
        <dbReference type="Pfam" id="PF00361"/>
    </source>
</evidence>
<evidence type="ECO:0000256" key="15">
    <source>
        <dbReference type="ARBA" id="ARBA00023128"/>
    </source>
</evidence>
<dbReference type="RefSeq" id="YP_009918948.1">
    <property type="nucleotide sequence ID" value="NC_050310.1"/>
</dbReference>
<dbReference type="GeneID" id="58904564"/>
<evidence type="ECO:0000256" key="2">
    <source>
        <dbReference type="ARBA" id="ARBA00004448"/>
    </source>
</evidence>
<evidence type="ECO:0000256" key="7">
    <source>
        <dbReference type="ARBA" id="ARBA00022660"/>
    </source>
</evidence>
<keyword evidence="12 18" id="KW-1133">Transmembrane helix</keyword>
<dbReference type="PRINTS" id="PR01436">
    <property type="entry name" value="NADHDHGNASE2"/>
</dbReference>